<keyword evidence="4" id="KW-0564">Palmitate</keyword>
<keyword evidence="10" id="KW-1185">Reference proteome</keyword>
<feature type="compositionally biased region" description="Basic and acidic residues" evidence="7">
    <location>
        <begin position="36"/>
        <end position="63"/>
    </location>
</feature>
<dbReference type="AlphaFoldDB" id="A0A397Q5D9"/>
<comment type="subcellular location">
    <subcellularLocation>
        <location evidence="1">Cell outer membrane</location>
        <topology evidence="1">Lipid-anchor</topology>
    </subcellularLocation>
</comment>
<evidence type="ECO:0000256" key="8">
    <source>
        <dbReference type="SAM" id="SignalP"/>
    </source>
</evidence>
<evidence type="ECO:0000256" key="4">
    <source>
        <dbReference type="ARBA" id="ARBA00023139"/>
    </source>
</evidence>
<dbReference type="NCBIfam" id="NF047847">
    <property type="entry name" value="SS_mature_LptM"/>
    <property type="match status" value="1"/>
</dbReference>
<protein>
    <recommendedName>
        <fullName evidence="11">Lipoprotein</fullName>
    </recommendedName>
</protein>
<evidence type="ECO:0008006" key="11">
    <source>
        <dbReference type="Google" id="ProtNLM"/>
    </source>
</evidence>
<evidence type="ECO:0000313" key="10">
    <source>
        <dbReference type="Proteomes" id="UP000266273"/>
    </source>
</evidence>
<feature type="signal peptide" evidence="8">
    <location>
        <begin position="1"/>
        <end position="21"/>
    </location>
</feature>
<keyword evidence="2 8" id="KW-0732">Signal</keyword>
<evidence type="ECO:0000256" key="7">
    <source>
        <dbReference type="SAM" id="MobiDB-lite"/>
    </source>
</evidence>
<evidence type="ECO:0000256" key="2">
    <source>
        <dbReference type="ARBA" id="ARBA00022729"/>
    </source>
</evidence>
<feature type="region of interest" description="Disordered" evidence="7">
    <location>
        <begin position="23"/>
        <end position="63"/>
    </location>
</feature>
<reference evidence="9 10" key="1">
    <citation type="submission" date="2018-08" db="EMBL/GenBank/DDBJ databases">
        <title>Genomic Encyclopedia of Archaeal and Bacterial Type Strains, Phase II (KMG-II): from individual species to whole genera.</title>
        <authorList>
            <person name="Goeker M."/>
        </authorList>
    </citation>
    <scope>NUCLEOTIDE SEQUENCE [LARGE SCALE GENOMIC DNA]</scope>
    <source>
        <strain evidence="9 10">DSM 5002</strain>
    </source>
</reference>
<organism evidence="9 10">
    <name type="scientific">Dichotomicrobium thermohalophilum</name>
    <dbReference type="NCBI Taxonomy" id="933063"/>
    <lineage>
        <taxon>Bacteria</taxon>
        <taxon>Pseudomonadati</taxon>
        <taxon>Pseudomonadota</taxon>
        <taxon>Alphaproteobacteria</taxon>
        <taxon>Hyphomicrobiales</taxon>
        <taxon>Hyphomicrobiaceae</taxon>
        <taxon>Dichotomicrobium</taxon>
    </lineage>
</organism>
<dbReference type="Proteomes" id="UP000266273">
    <property type="component" value="Unassembled WGS sequence"/>
</dbReference>
<dbReference type="PROSITE" id="PS51257">
    <property type="entry name" value="PROKAR_LIPOPROTEIN"/>
    <property type="match status" value="1"/>
</dbReference>
<dbReference type="RefSeq" id="WP_147361522.1">
    <property type="nucleotide sequence ID" value="NZ_QXDF01000001.1"/>
</dbReference>
<evidence type="ECO:0000256" key="3">
    <source>
        <dbReference type="ARBA" id="ARBA00023136"/>
    </source>
</evidence>
<evidence type="ECO:0000313" key="9">
    <source>
        <dbReference type="EMBL" id="RIA56322.1"/>
    </source>
</evidence>
<evidence type="ECO:0000256" key="5">
    <source>
        <dbReference type="ARBA" id="ARBA00023237"/>
    </source>
</evidence>
<dbReference type="EMBL" id="QXDF01000001">
    <property type="protein sequence ID" value="RIA56322.1"/>
    <property type="molecule type" value="Genomic_DNA"/>
</dbReference>
<accession>A0A397Q5D9</accession>
<comment type="caution">
    <text evidence="9">The sequence shown here is derived from an EMBL/GenBank/DDBJ whole genome shotgun (WGS) entry which is preliminary data.</text>
</comment>
<keyword evidence="3" id="KW-0472">Membrane</keyword>
<evidence type="ECO:0000256" key="1">
    <source>
        <dbReference type="ARBA" id="ARBA00004459"/>
    </source>
</evidence>
<gene>
    <name evidence="9" type="ORF">BXY53_1425</name>
</gene>
<sequence>MRMKHVALGAALLMLAFGVTACGKRGPLEPPPDPAKTAEADRAAAEDGEVIEERSEDVKEPHEPFILDALL</sequence>
<evidence type="ECO:0000256" key="6">
    <source>
        <dbReference type="ARBA" id="ARBA00023288"/>
    </source>
</evidence>
<proteinExistence type="predicted"/>
<feature type="chain" id="PRO_5017389197" description="Lipoprotein" evidence="8">
    <location>
        <begin position="22"/>
        <end position="71"/>
    </location>
</feature>
<keyword evidence="6" id="KW-0449">Lipoprotein</keyword>
<keyword evidence="5" id="KW-0998">Cell outer membrane</keyword>
<name>A0A397Q5D9_9HYPH</name>
<dbReference type="InterPro" id="IPR032831">
    <property type="entry name" value="LptM_cons"/>
</dbReference>